<gene>
    <name evidence="1" type="ORF">MA16_Dca022772</name>
</gene>
<dbReference type="AlphaFoldDB" id="A0A2I0VV94"/>
<dbReference type="Proteomes" id="UP000233837">
    <property type="component" value="Unassembled WGS sequence"/>
</dbReference>
<sequence>MDLWASRNRPQSDWEVLLNCQCQHESDAVNVAFHGVVDVQVQIEEGRSRNIRPSLVIICEPEINVEICHPWTRRSFFNLRGQEGESAVGKEKENSGEAVWRVGVEKRKGEGG</sequence>
<evidence type="ECO:0000313" key="2">
    <source>
        <dbReference type="Proteomes" id="UP000233837"/>
    </source>
</evidence>
<proteinExistence type="predicted"/>
<accession>A0A2I0VV94</accession>
<evidence type="ECO:0000313" key="1">
    <source>
        <dbReference type="EMBL" id="PKU67327.1"/>
    </source>
</evidence>
<name>A0A2I0VV94_9ASPA</name>
<keyword evidence="2" id="KW-1185">Reference proteome</keyword>
<reference evidence="1 2" key="1">
    <citation type="journal article" date="2016" name="Sci. Rep.">
        <title>The Dendrobium catenatum Lindl. genome sequence provides insights into polysaccharide synthase, floral development and adaptive evolution.</title>
        <authorList>
            <person name="Zhang G.Q."/>
            <person name="Xu Q."/>
            <person name="Bian C."/>
            <person name="Tsai W.C."/>
            <person name="Yeh C.M."/>
            <person name="Liu K.W."/>
            <person name="Yoshida K."/>
            <person name="Zhang L.S."/>
            <person name="Chang S.B."/>
            <person name="Chen F."/>
            <person name="Shi Y."/>
            <person name="Su Y.Y."/>
            <person name="Zhang Y.Q."/>
            <person name="Chen L.J."/>
            <person name="Yin Y."/>
            <person name="Lin M."/>
            <person name="Huang H."/>
            <person name="Deng H."/>
            <person name="Wang Z.W."/>
            <person name="Zhu S.L."/>
            <person name="Zhao X."/>
            <person name="Deng C."/>
            <person name="Niu S.C."/>
            <person name="Huang J."/>
            <person name="Wang M."/>
            <person name="Liu G.H."/>
            <person name="Yang H.J."/>
            <person name="Xiao X.J."/>
            <person name="Hsiao Y.Y."/>
            <person name="Wu W.L."/>
            <person name="Chen Y.Y."/>
            <person name="Mitsuda N."/>
            <person name="Ohme-Takagi M."/>
            <person name="Luo Y.B."/>
            <person name="Van de Peer Y."/>
            <person name="Liu Z.J."/>
        </authorList>
    </citation>
    <scope>NUCLEOTIDE SEQUENCE [LARGE SCALE GENOMIC DNA]</scope>
    <source>
        <tissue evidence="1">The whole plant</tissue>
    </source>
</reference>
<reference evidence="1 2" key="2">
    <citation type="journal article" date="2017" name="Nature">
        <title>The Apostasia genome and the evolution of orchids.</title>
        <authorList>
            <person name="Zhang G.Q."/>
            <person name="Liu K.W."/>
            <person name="Li Z."/>
            <person name="Lohaus R."/>
            <person name="Hsiao Y.Y."/>
            <person name="Niu S.C."/>
            <person name="Wang J.Y."/>
            <person name="Lin Y.C."/>
            <person name="Xu Q."/>
            <person name="Chen L.J."/>
            <person name="Yoshida K."/>
            <person name="Fujiwara S."/>
            <person name="Wang Z.W."/>
            <person name="Zhang Y.Q."/>
            <person name="Mitsuda N."/>
            <person name="Wang M."/>
            <person name="Liu G.H."/>
            <person name="Pecoraro L."/>
            <person name="Huang H.X."/>
            <person name="Xiao X.J."/>
            <person name="Lin M."/>
            <person name="Wu X.Y."/>
            <person name="Wu W.L."/>
            <person name="Chen Y.Y."/>
            <person name="Chang S.B."/>
            <person name="Sakamoto S."/>
            <person name="Ohme-Takagi M."/>
            <person name="Yagi M."/>
            <person name="Zeng S.J."/>
            <person name="Shen C.Y."/>
            <person name="Yeh C.M."/>
            <person name="Luo Y.B."/>
            <person name="Tsai W.C."/>
            <person name="Van de Peer Y."/>
            <person name="Liu Z.J."/>
        </authorList>
    </citation>
    <scope>NUCLEOTIDE SEQUENCE [LARGE SCALE GENOMIC DNA]</scope>
    <source>
        <tissue evidence="1">The whole plant</tissue>
    </source>
</reference>
<organism evidence="1 2">
    <name type="scientific">Dendrobium catenatum</name>
    <dbReference type="NCBI Taxonomy" id="906689"/>
    <lineage>
        <taxon>Eukaryota</taxon>
        <taxon>Viridiplantae</taxon>
        <taxon>Streptophyta</taxon>
        <taxon>Embryophyta</taxon>
        <taxon>Tracheophyta</taxon>
        <taxon>Spermatophyta</taxon>
        <taxon>Magnoliopsida</taxon>
        <taxon>Liliopsida</taxon>
        <taxon>Asparagales</taxon>
        <taxon>Orchidaceae</taxon>
        <taxon>Epidendroideae</taxon>
        <taxon>Malaxideae</taxon>
        <taxon>Dendrobiinae</taxon>
        <taxon>Dendrobium</taxon>
    </lineage>
</organism>
<dbReference type="EMBL" id="KZ503207">
    <property type="protein sequence ID" value="PKU67327.1"/>
    <property type="molecule type" value="Genomic_DNA"/>
</dbReference>
<protein>
    <submittedName>
        <fullName evidence="1">Uncharacterized protein</fullName>
    </submittedName>
</protein>